<proteinExistence type="predicted"/>
<gene>
    <name evidence="1" type="ORF">P3G67_09810</name>
</gene>
<name>A0ABT5ZI85_9ACTN</name>
<dbReference type="EMBL" id="JARJBC010000005">
    <property type="protein sequence ID" value="MDF3289531.1"/>
    <property type="molecule type" value="Genomic_DNA"/>
</dbReference>
<keyword evidence="2" id="KW-1185">Reference proteome</keyword>
<comment type="caution">
    <text evidence="1">The sequence shown here is derived from an EMBL/GenBank/DDBJ whole genome shotgun (WGS) entry which is preliminary data.</text>
</comment>
<dbReference type="RefSeq" id="WP_269858200.1">
    <property type="nucleotide sequence ID" value="NZ_JARJBC010000005.1"/>
</dbReference>
<accession>A0ABT5ZI85</accession>
<sequence length="66" mass="7093">MEGPLIVVHPPRDGERLLTVLGEPVGIVDSLGEIELLLRRAGLSPADVLDDPDLIEWRGGGPEVWG</sequence>
<dbReference type="Proteomes" id="UP001216579">
    <property type="component" value="Unassembled WGS sequence"/>
</dbReference>
<evidence type="ECO:0000313" key="1">
    <source>
        <dbReference type="EMBL" id="MDF3289531.1"/>
    </source>
</evidence>
<reference evidence="1 2" key="1">
    <citation type="submission" date="2023-03" db="EMBL/GenBank/DDBJ databases">
        <title>Draft genome sequence of Streptomyces sp. RB6PN23 isolated from peat swamp forest in Thailand.</title>
        <authorList>
            <person name="Klaysubun C."/>
            <person name="Duangmal K."/>
        </authorList>
    </citation>
    <scope>NUCLEOTIDE SEQUENCE [LARGE SCALE GENOMIC DNA]</scope>
    <source>
        <strain evidence="1 2">RB6PN23</strain>
    </source>
</reference>
<evidence type="ECO:0000313" key="2">
    <source>
        <dbReference type="Proteomes" id="UP001216579"/>
    </source>
</evidence>
<protein>
    <submittedName>
        <fullName evidence="1">Uncharacterized protein</fullName>
    </submittedName>
</protein>
<organism evidence="1 2">
    <name type="scientific">Streptomyces silvisoli</name>
    <dbReference type="NCBI Taxonomy" id="3034235"/>
    <lineage>
        <taxon>Bacteria</taxon>
        <taxon>Bacillati</taxon>
        <taxon>Actinomycetota</taxon>
        <taxon>Actinomycetes</taxon>
        <taxon>Kitasatosporales</taxon>
        <taxon>Streptomycetaceae</taxon>
        <taxon>Streptomyces</taxon>
    </lineage>
</organism>